<dbReference type="EMBL" id="JBAHYK010002682">
    <property type="protein sequence ID" value="KAL0564594.1"/>
    <property type="molecule type" value="Genomic_DNA"/>
</dbReference>
<proteinExistence type="predicted"/>
<protein>
    <submittedName>
        <fullName evidence="2">Uncharacterized protein</fullName>
    </submittedName>
</protein>
<name>A0ABR3ENZ3_9AGAR</name>
<sequence>MVQLANSAPMPSRLTATSSGTPDMTYNGPEVFCQTEHEVVRNATVTRVSIERHEGFIVTMTIKIEPVTALRVTAQRTALSGYPTNTSSSDDDSSDAIIVDPPQGPPVPAPSEDPMTALHPSDKYYVVFWGLEVGIFGVAYETQVRLLVDKIKACRFRKFDSWDEALWAYAAAYQGQYKWPLRILKFEQEVNPDVATYTYGKGTYVGKVDVTGLDLEPRNLPVTMKISKPIYPCPNPPIKPRSQ</sequence>
<feature type="compositionally biased region" description="Polar residues" evidence="1">
    <location>
        <begin position="14"/>
        <end position="24"/>
    </location>
</feature>
<evidence type="ECO:0000256" key="1">
    <source>
        <dbReference type="SAM" id="MobiDB-lite"/>
    </source>
</evidence>
<dbReference type="Proteomes" id="UP001465976">
    <property type="component" value="Unassembled WGS sequence"/>
</dbReference>
<evidence type="ECO:0000313" key="2">
    <source>
        <dbReference type="EMBL" id="KAL0564594.1"/>
    </source>
</evidence>
<organism evidence="2 3">
    <name type="scientific">Marasmius crinis-equi</name>
    <dbReference type="NCBI Taxonomy" id="585013"/>
    <lineage>
        <taxon>Eukaryota</taxon>
        <taxon>Fungi</taxon>
        <taxon>Dikarya</taxon>
        <taxon>Basidiomycota</taxon>
        <taxon>Agaricomycotina</taxon>
        <taxon>Agaricomycetes</taxon>
        <taxon>Agaricomycetidae</taxon>
        <taxon>Agaricales</taxon>
        <taxon>Marasmiineae</taxon>
        <taxon>Marasmiaceae</taxon>
        <taxon>Marasmius</taxon>
    </lineage>
</organism>
<evidence type="ECO:0000313" key="3">
    <source>
        <dbReference type="Proteomes" id="UP001465976"/>
    </source>
</evidence>
<keyword evidence="3" id="KW-1185">Reference proteome</keyword>
<feature type="region of interest" description="Disordered" evidence="1">
    <location>
        <begin position="1"/>
        <end position="25"/>
    </location>
</feature>
<gene>
    <name evidence="2" type="ORF">V5O48_017448</name>
</gene>
<comment type="caution">
    <text evidence="2">The sequence shown here is derived from an EMBL/GenBank/DDBJ whole genome shotgun (WGS) entry which is preliminary data.</text>
</comment>
<reference evidence="2 3" key="1">
    <citation type="submission" date="2024-02" db="EMBL/GenBank/DDBJ databases">
        <title>A draft genome for the cacao thread blight pathogen Marasmius crinis-equi.</title>
        <authorList>
            <person name="Cohen S.P."/>
            <person name="Baruah I.K."/>
            <person name="Amoako-Attah I."/>
            <person name="Bukari Y."/>
            <person name="Meinhardt L.W."/>
            <person name="Bailey B.A."/>
        </authorList>
    </citation>
    <scope>NUCLEOTIDE SEQUENCE [LARGE SCALE GENOMIC DNA]</scope>
    <source>
        <strain evidence="2 3">GH-76</strain>
    </source>
</reference>
<accession>A0ABR3ENZ3</accession>